<dbReference type="InterPro" id="IPR042092">
    <property type="entry name" value="PsdUridine_s_RsuA/RluB/E/F_cat"/>
</dbReference>
<evidence type="ECO:0000256" key="4">
    <source>
        <dbReference type="RuleBase" id="RU003887"/>
    </source>
</evidence>
<dbReference type="PROSITE" id="PS01149">
    <property type="entry name" value="PSI_RSU"/>
    <property type="match status" value="1"/>
</dbReference>
<dbReference type="EC" id="5.4.99.-" evidence="4"/>
<evidence type="ECO:0000259" key="5">
    <source>
        <dbReference type="SMART" id="SM00363"/>
    </source>
</evidence>
<evidence type="ECO:0000256" key="1">
    <source>
        <dbReference type="ARBA" id="ARBA00008348"/>
    </source>
</evidence>
<dbReference type="Gene3D" id="3.10.290.10">
    <property type="entry name" value="RNA-binding S4 domain"/>
    <property type="match status" value="1"/>
</dbReference>
<comment type="caution">
    <text evidence="6">The sequence shown here is derived from an EMBL/GenBank/DDBJ whole genome shotgun (WGS) entry which is preliminary data.</text>
</comment>
<evidence type="ECO:0000256" key="2">
    <source>
        <dbReference type="ARBA" id="ARBA00023235"/>
    </source>
</evidence>
<dbReference type="PROSITE" id="PS50889">
    <property type="entry name" value="S4"/>
    <property type="match status" value="1"/>
</dbReference>
<dbReference type="InterPro" id="IPR000748">
    <property type="entry name" value="PsdUridine_synth_RsuA/RluB/E/F"/>
</dbReference>
<comment type="similarity">
    <text evidence="1 4">Belongs to the pseudouridine synthase RsuA family.</text>
</comment>
<dbReference type="FunFam" id="3.10.290.10:FF:000003">
    <property type="entry name" value="Pseudouridine synthase"/>
    <property type="match status" value="1"/>
</dbReference>
<dbReference type="RefSeq" id="WP_240252250.1">
    <property type="nucleotide sequence ID" value="NZ_JAKTTI010000001.1"/>
</dbReference>
<dbReference type="InterPro" id="IPR036986">
    <property type="entry name" value="S4_RNA-bd_sf"/>
</dbReference>
<dbReference type="EMBL" id="JAKTTI010000001">
    <property type="protein sequence ID" value="MCH1624002.1"/>
    <property type="molecule type" value="Genomic_DNA"/>
</dbReference>
<reference evidence="6" key="1">
    <citation type="submission" date="2022-02" db="EMBL/GenBank/DDBJ databases">
        <title>Fredinandcohnia quinoae sp. nov. isolated from Chenopodium quinoa seeds.</title>
        <authorList>
            <person name="Saati-Santamaria Z."/>
            <person name="Flores-Felix J.D."/>
            <person name="Igual J.M."/>
            <person name="Velazquez E."/>
            <person name="Garcia-Fraile P."/>
            <person name="Martinez-Molina E."/>
        </authorList>
    </citation>
    <scope>NUCLEOTIDE SEQUENCE</scope>
    <source>
        <strain evidence="6">SECRCQ15</strain>
    </source>
</reference>
<dbReference type="NCBIfam" id="NF007784">
    <property type="entry name" value="PRK10475.1"/>
    <property type="match status" value="1"/>
</dbReference>
<dbReference type="SMART" id="SM00363">
    <property type="entry name" value="S4"/>
    <property type="match status" value="1"/>
</dbReference>
<dbReference type="SUPFAM" id="SSF55174">
    <property type="entry name" value="Alpha-L RNA-binding motif"/>
    <property type="match status" value="1"/>
</dbReference>
<gene>
    <name evidence="6" type="primary">rluF</name>
    <name evidence="6" type="ORF">MJG50_01575</name>
</gene>
<proteinExistence type="inferred from homology"/>
<sequence length="238" mass="27065">MANIRINKFISESGKASRRGADKLISEGRVTINGKVAKIGSQVEPGDDVRVSGDPIRMARNYVYIALNKPIGITSTTEKNVKGNIVDLVNHPLRVFNIGRLDKDSDGLILLTNDGDIVNEILRAENKHEKEYIVSVDKPITPAFLKQMSEGVKILDTVTLPCEVRQLSKFDFQIILTQGLNRQIRRMCAELGYDVLRLQRTRIMNIHLGNLPLGQWRDLTKKEKNQLFRDLNYEPKEW</sequence>
<feature type="domain" description="RNA-binding S4" evidence="5">
    <location>
        <begin position="4"/>
        <end position="71"/>
    </location>
</feature>
<keyword evidence="7" id="KW-1185">Reference proteome</keyword>
<evidence type="ECO:0000313" key="7">
    <source>
        <dbReference type="Proteomes" id="UP001431131"/>
    </source>
</evidence>
<dbReference type="CDD" id="cd02554">
    <property type="entry name" value="PseudoU_synth_RluF"/>
    <property type="match status" value="1"/>
</dbReference>
<dbReference type="InterPro" id="IPR018496">
    <property type="entry name" value="PsdUridine_synth_RsuA/RluB_CS"/>
</dbReference>
<dbReference type="InterPro" id="IPR050343">
    <property type="entry name" value="RsuA_PseudoU_synthase"/>
</dbReference>
<dbReference type="PANTHER" id="PTHR47683:SF2">
    <property type="entry name" value="RNA-BINDING S4 DOMAIN-CONTAINING PROTEIN"/>
    <property type="match status" value="1"/>
</dbReference>
<dbReference type="InterPro" id="IPR020103">
    <property type="entry name" value="PsdUridine_synth_cat_dom_sf"/>
</dbReference>
<accession>A0AAW5DTM7</accession>
<keyword evidence="2 4" id="KW-0413">Isomerase</keyword>
<keyword evidence="3" id="KW-0694">RNA-binding</keyword>
<evidence type="ECO:0000256" key="3">
    <source>
        <dbReference type="PROSITE-ProRule" id="PRU00182"/>
    </source>
</evidence>
<dbReference type="AlphaFoldDB" id="A0AAW5DTM7"/>
<dbReference type="InterPro" id="IPR002942">
    <property type="entry name" value="S4_RNA-bd"/>
</dbReference>
<evidence type="ECO:0000313" key="6">
    <source>
        <dbReference type="EMBL" id="MCH1624002.1"/>
    </source>
</evidence>
<protein>
    <recommendedName>
        <fullName evidence="4">Pseudouridine synthase</fullName>
        <ecNumber evidence="4">5.4.99.-</ecNumber>
    </recommendedName>
</protein>
<dbReference type="NCBIfam" id="TIGR00093">
    <property type="entry name" value="pseudouridine synthase"/>
    <property type="match status" value="1"/>
</dbReference>
<name>A0AAW5DTM7_9BACI</name>
<dbReference type="GO" id="GO:0003723">
    <property type="term" value="F:RNA binding"/>
    <property type="evidence" value="ECO:0007669"/>
    <property type="project" value="UniProtKB-KW"/>
</dbReference>
<dbReference type="SUPFAM" id="SSF55120">
    <property type="entry name" value="Pseudouridine synthase"/>
    <property type="match status" value="1"/>
</dbReference>
<dbReference type="Gene3D" id="3.30.70.1560">
    <property type="entry name" value="Alpha-L RNA-binding motif"/>
    <property type="match status" value="1"/>
</dbReference>
<dbReference type="GO" id="GO:0120159">
    <property type="term" value="F:rRNA pseudouridine synthase activity"/>
    <property type="evidence" value="ECO:0007669"/>
    <property type="project" value="UniProtKB-ARBA"/>
</dbReference>
<dbReference type="Pfam" id="PF01479">
    <property type="entry name" value="S4"/>
    <property type="match status" value="1"/>
</dbReference>
<dbReference type="FunFam" id="3.30.70.1560:FF:000002">
    <property type="entry name" value="Pseudouridine synthase"/>
    <property type="match status" value="1"/>
</dbReference>
<dbReference type="Proteomes" id="UP001431131">
    <property type="component" value="Unassembled WGS sequence"/>
</dbReference>
<dbReference type="CDD" id="cd00165">
    <property type="entry name" value="S4"/>
    <property type="match status" value="1"/>
</dbReference>
<dbReference type="Pfam" id="PF00849">
    <property type="entry name" value="PseudoU_synth_2"/>
    <property type="match status" value="1"/>
</dbReference>
<dbReference type="GO" id="GO:0000455">
    <property type="term" value="P:enzyme-directed rRNA pseudouridine synthesis"/>
    <property type="evidence" value="ECO:0007669"/>
    <property type="project" value="UniProtKB-ARBA"/>
</dbReference>
<organism evidence="6 7">
    <name type="scientific">Fredinandcohnia quinoae</name>
    <dbReference type="NCBI Taxonomy" id="2918902"/>
    <lineage>
        <taxon>Bacteria</taxon>
        <taxon>Bacillati</taxon>
        <taxon>Bacillota</taxon>
        <taxon>Bacilli</taxon>
        <taxon>Bacillales</taxon>
        <taxon>Bacillaceae</taxon>
        <taxon>Fredinandcohnia</taxon>
    </lineage>
</organism>
<dbReference type="Gene3D" id="3.30.70.580">
    <property type="entry name" value="Pseudouridine synthase I, catalytic domain, N-terminal subdomain"/>
    <property type="match status" value="1"/>
</dbReference>
<dbReference type="InterPro" id="IPR020094">
    <property type="entry name" value="TruA/RsuA/RluB/E/F_N"/>
</dbReference>
<dbReference type="PANTHER" id="PTHR47683">
    <property type="entry name" value="PSEUDOURIDINE SYNTHASE FAMILY PROTEIN-RELATED"/>
    <property type="match status" value="1"/>
</dbReference>
<dbReference type="InterPro" id="IPR006145">
    <property type="entry name" value="PsdUridine_synth_RsuA/RluA"/>
</dbReference>